<proteinExistence type="predicted"/>
<name>A0A4S2LJJ0_OPIFE</name>
<organism evidence="1 2">
    <name type="scientific">Opisthorchis felineus</name>
    <dbReference type="NCBI Taxonomy" id="147828"/>
    <lineage>
        <taxon>Eukaryota</taxon>
        <taxon>Metazoa</taxon>
        <taxon>Spiralia</taxon>
        <taxon>Lophotrochozoa</taxon>
        <taxon>Platyhelminthes</taxon>
        <taxon>Trematoda</taxon>
        <taxon>Digenea</taxon>
        <taxon>Opisthorchiida</taxon>
        <taxon>Opisthorchiata</taxon>
        <taxon>Opisthorchiidae</taxon>
        <taxon>Opisthorchis</taxon>
    </lineage>
</organism>
<comment type="caution">
    <text evidence="1">The sequence shown here is derived from an EMBL/GenBank/DDBJ whole genome shotgun (WGS) entry which is preliminary data.</text>
</comment>
<reference evidence="1 2" key="1">
    <citation type="journal article" date="2019" name="BMC Genomics">
        <title>New insights from Opisthorchis felineus genome: update on genomics of the epidemiologically important liver flukes.</title>
        <authorList>
            <person name="Ershov N.I."/>
            <person name="Mordvinov V.A."/>
            <person name="Prokhortchouk E.B."/>
            <person name="Pakharukova M.Y."/>
            <person name="Gunbin K.V."/>
            <person name="Ustyantsev K."/>
            <person name="Genaev M.A."/>
            <person name="Blinov A.G."/>
            <person name="Mazur A."/>
            <person name="Boulygina E."/>
            <person name="Tsygankova S."/>
            <person name="Khrameeva E."/>
            <person name="Chekanov N."/>
            <person name="Fan G."/>
            <person name="Xiao A."/>
            <person name="Zhang H."/>
            <person name="Xu X."/>
            <person name="Yang H."/>
            <person name="Solovyev V."/>
            <person name="Lee S.M."/>
            <person name="Liu X."/>
            <person name="Afonnikov D.A."/>
            <person name="Skryabin K.G."/>
        </authorList>
    </citation>
    <scope>NUCLEOTIDE SEQUENCE [LARGE SCALE GENOMIC DNA]</scope>
    <source>
        <strain evidence="1">AK-0245</strain>
        <tissue evidence="1">Whole organism</tissue>
    </source>
</reference>
<dbReference type="Proteomes" id="UP000308267">
    <property type="component" value="Unassembled WGS sequence"/>
</dbReference>
<sequence>YQVGRPVFAVRTLGKLAGRVFLCILATNSYVKILKVPFPSLCNVLRILPDVERFL</sequence>
<dbReference type="AlphaFoldDB" id="A0A4S2LJJ0"/>
<evidence type="ECO:0000313" key="1">
    <source>
        <dbReference type="EMBL" id="TGZ63792.1"/>
    </source>
</evidence>
<evidence type="ECO:0000313" key="2">
    <source>
        <dbReference type="Proteomes" id="UP000308267"/>
    </source>
</evidence>
<accession>A0A4S2LJJ0</accession>
<protein>
    <submittedName>
        <fullName evidence="1">Uncharacterized protein</fullName>
    </submittedName>
</protein>
<feature type="non-terminal residue" evidence="1">
    <location>
        <position position="1"/>
    </location>
</feature>
<gene>
    <name evidence="1" type="ORF">CRM22_006714</name>
</gene>
<dbReference type="EMBL" id="SJOL01007034">
    <property type="protein sequence ID" value="TGZ63792.1"/>
    <property type="molecule type" value="Genomic_DNA"/>
</dbReference>
<keyword evidence="2" id="KW-1185">Reference proteome</keyword>